<dbReference type="Proteomes" id="UP001195914">
    <property type="component" value="Unassembled WGS sequence"/>
</dbReference>
<keyword evidence="1" id="KW-0472">Membrane</keyword>
<protein>
    <submittedName>
        <fullName evidence="2">Variant erythrocyte surface antigen-1 family protein</fullName>
    </submittedName>
</protein>
<keyword evidence="1" id="KW-1133">Transmembrane helix</keyword>
<organism evidence="2 3">
    <name type="scientific">Babesia divergens</name>
    <dbReference type="NCBI Taxonomy" id="32595"/>
    <lineage>
        <taxon>Eukaryota</taxon>
        <taxon>Sar</taxon>
        <taxon>Alveolata</taxon>
        <taxon>Apicomplexa</taxon>
        <taxon>Aconoidasida</taxon>
        <taxon>Piroplasmida</taxon>
        <taxon>Babesiidae</taxon>
        <taxon>Babesia</taxon>
    </lineage>
</organism>
<name>A0AAD9GGG0_BABDI</name>
<keyword evidence="3" id="KW-1185">Reference proteome</keyword>
<feature type="non-terminal residue" evidence="2">
    <location>
        <position position="1221"/>
    </location>
</feature>
<evidence type="ECO:0000313" key="3">
    <source>
        <dbReference type="Proteomes" id="UP001195914"/>
    </source>
</evidence>
<comment type="caution">
    <text evidence="2">The sequence shown here is derived from an EMBL/GenBank/DDBJ whole genome shotgun (WGS) entry which is preliminary data.</text>
</comment>
<evidence type="ECO:0000313" key="2">
    <source>
        <dbReference type="EMBL" id="KAK1937984.1"/>
    </source>
</evidence>
<reference evidence="2" key="1">
    <citation type="journal article" date="2014" name="Nucleic Acids Res.">
        <title>The evolutionary dynamics of variant antigen genes in Babesia reveal a history of genomic innovation underlying host-parasite interaction.</title>
        <authorList>
            <person name="Jackson A.P."/>
            <person name="Otto T.D."/>
            <person name="Darby A."/>
            <person name="Ramaprasad A."/>
            <person name="Xia D."/>
            <person name="Echaide I.E."/>
            <person name="Farber M."/>
            <person name="Gahlot S."/>
            <person name="Gamble J."/>
            <person name="Gupta D."/>
            <person name="Gupta Y."/>
            <person name="Jackson L."/>
            <person name="Malandrin L."/>
            <person name="Malas T.B."/>
            <person name="Moussa E."/>
            <person name="Nair M."/>
            <person name="Reid A.J."/>
            <person name="Sanders M."/>
            <person name="Sharma J."/>
            <person name="Tracey A."/>
            <person name="Quail M.A."/>
            <person name="Weir W."/>
            <person name="Wastling J.M."/>
            <person name="Hall N."/>
            <person name="Willadsen P."/>
            <person name="Lingelbach K."/>
            <person name="Shiels B."/>
            <person name="Tait A."/>
            <person name="Berriman M."/>
            <person name="Allred D.R."/>
            <person name="Pain A."/>
        </authorList>
    </citation>
    <scope>NUCLEOTIDE SEQUENCE</scope>
    <source>
        <strain evidence="2">1802A</strain>
    </source>
</reference>
<dbReference type="EMBL" id="JAHBMH010000025">
    <property type="protein sequence ID" value="KAK1937984.1"/>
    <property type="molecule type" value="Genomic_DNA"/>
</dbReference>
<keyword evidence="1" id="KW-0812">Transmembrane</keyword>
<accession>A0AAD9GGG0</accession>
<proteinExistence type="predicted"/>
<reference evidence="2" key="2">
    <citation type="submission" date="2021-05" db="EMBL/GenBank/DDBJ databases">
        <authorList>
            <person name="Pain A."/>
        </authorList>
    </citation>
    <scope>NUCLEOTIDE SEQUENCE</scope>
    <source>
        <strain evidence="2">1802A</strain>
    </source>
</reference>
<feature type="transmembrane region" description="Helical" evidence="1">
    <location>
        <begin position="1189"/>
        <end position="1209"/>
    </location>
</feature>
<evidence type="ECO:0000256" key="1">
    <source>
        <dbReference type="SAM" id="Phobius"/>
    </source>
</evidence>
<sequence>MYYTDVFVGQDNIEKLKDALKAELKGSVDSIDLTQLVQGLCLFMGYPSCLCKPKKSVEESLKKISEELKEELKNYKCLSTPNSDLNCSSCSTSDVVCKCCVLDCISKVQGSSCDCVKNSKNGCKCSKDEPKRCCKDLLEKLKASLSLLNLRADMENLCSCPENCCVNGECKGSPGCPVCPTSKTLQASSPSDYTVTGLGLLRPSPKRLAEKLEKFFGDKGRKNSCSCQCGSGSPPDKSCCCLACQDCAQACSCSSGQCPCASKLQPPQCPRKKFCEAIKDVKVLVGSTDMTCCSKGALCHCTLGSGSNVCSGQKCCVVDVSSGGSPAYYHSLKCLIRRLVKFFNGLESLSSSKSGCSKLCCELLCVLKISYFLKDLYNDSKKWAGKKSCGKCNGKGTGKNCTQGTKQGSCCGGTISGCTAPNCCQGCSECNAIKLGKALQELQYSGPCGQDLWRTLDSFLHYCCNVFEPYVNKKEVKEKIEEAKKLCATCNSTGGKPCSCSCSNCPGCKALRGHNDIMAILRHGYVSSYDSSNSKWNLLCSHTSQCSGCLKTCPCAGPSGFPLPPSSSTTCDSNPCCPNCGVRKAAKIFLGFLPCLYYGLKIVFDRCDPANSDQWPKWQKKNQGEPAKIPEASGLRDFLTSWGFTSSHLSSKNASDLPPILDILYGSSESKGSFDKIYKEVSEKYFSHSLSPSSPSHPPTTVRQMLLWLYGLRFHKHFSELVENCKSLCSPFGNSFNADAFCYYIHTCCFILPVSVISFIQHSDSHVSTFFSDAQSEILKFSYPEDPSDLLEKLCEYTRKVFPPLKFLCMQCNLEKDRAGWKYCAFGQKCKLDALDPPPSTSGSPSSDCSCKYSGAYLCTGQPYGNPDAHEHCINGQGCVGFGSSGSCSSHSSANCKPCPHPLQRFLVDGSSESPSTSKDLKNLPTPFKPPEGFPPMGFSKENLSSTGRRGHVLHDVLKVFCDSSSTPLTRLLKFLARISLHPPETLGEFFLFFKKLAEALKSGPLSSKFVEWIEGEPGFYSGEDLKSALEDLYGSSHSSSSHTPASLYSLSYCEGPKGLSPPHPTCGKYLHPLAQDAWDLFAKDFVDTYLSWICYRAEMFRKKVEEFQKKFSSCCSTGSCSSIVKCPCALPRLYAQGFAFVSPTSLNTNSTKCSQFIDQLEKVAGEGSPLQKLLDAIDAFLWSIRKPFFLFVLAFWAFVISYFLYVQLYKLDLLHLKSHA</sequence>
<dbReference type="AlphaFoldDB" id="A0AAD9GGG0"/>
<gene>
    <name evidence="2" type="ORF">X943_001940</name>
</gene>